<evidence type="ECO:0000256" key="1">
    <source>
        <dbReference type="SAM" id="MobiDB-lite"/>
    </source>
</evidence>
<gene>
    <name evidence="3" type="ORF">BBBOND_0308790</name>
</gene>
<feature type="transmembrane region" description="Helical" evidence="2">
    <location>
        <begin position="1588"/>
        <end position="1609"/>
    </location>
</feature>
<feature type="compositionally biased region" description="Low complexity" evidence="1">
    <location>
        <begin position="400"/>
        <end position="425"/>
    </location>
</feature>
<name>A0A061D8E9_BABBI</name>
<sequence>MAAKSAAGATAHGVPLGTLKECLQFLEWLNSRQGGSMQRLVSGKLATRIGLYYNNPTFNIQFELSISNFLRHSSLLYKQISRSASPGNFGSKSANDITAAFSECLSKVHSAFSYLRHNVDYIYGSVGGGRLAKFQLNQSGDNELKTYLTANDDLYNGIISGGFDEGELNNIKGELLVHNLMNALERQTITPDVFTSVLFNNLEKDDWHKQDAGNVLLLLWAFCEYVETHEEGGDLKNNLQAELQKKGMCFDWGRLVAHCKVQKQFLDKLFGNTDDFSTKPFTTTGRAFTPDALKPEAFAGAFEKWFENHWDDIGEALEEIKMGVEDLEESTADFSPESLYPYGIVLNNREKHTWRDGLKNLPGVLNALVDSGDKGLATLKDILGGEQCPKLELQSPQSSPKAATPPVATPAAAKPVATKTEATKPVINKAGLSPNQNNGQSERNPATSSDATSPQTPSSTAKQAPAPAGTKGEKGLQGSSRTEPTKSPGINPVQKQTPSQPQPVAPPPAPAPGPPAGPGSPSQPGDGSGSQNGGGSTGQEPAASSHPAKPPTTSVQPVGSQSSGASGTGSGPGPVDQGSASEPAHESVHEASKRPVGDTAAPTGTPSGSGGGGNTYGCSKPITLPAEFGGGKYCPRNGNYNQYDKYYKTWSNTPTTLSNSVPNQDSSTQHNRNSDTSSSNHRTQHPLEHSTRSRPHSQADDSLQSYIFAEGNAVEAQNSDLTFPNIQLDKLPSLDGHEQLDHSYLKSQLDEEQKGQELEDQWNKYYADQEQIKTLDKMKHDMELQRAKIDELQHAKAVYSHQENVMHRTPYSLATNQMLSGTPINSDGISVVPPTSSKHQSPFITSKARSIPTVDLEDHSYSEYLYASGDDIKAAPDPFTYYYGGLAGHVVPDDSDVIRQRTFIAKSLEASKQVFDERRTKLMAMDKKVQRAKYFGGGEVDIKIANRTPELFFDIETAPKPTVNVTSDPLFQTVNPVKSAHNNMSMANEVHDDNFEITTVERFNDDDHEKGFKPMDLSFEIQNTDPFESNGVPPIPPEVLVERADRDTTQNENDPNYLDLQIGVPDRTLQDSSYDIDVDDPPPPPAIQPLEPVYPSTTAISVDFPPIDPPESLPNRYVDPYTHDAQTVGMCIAPWMKQTAIEDSTDIPETGLFPSQAPRTVRDMLQWLAGLKNEKHHSTLRQCIDKAFGGPHSDPSQLAIPVNGSHIRPGDVFDILQLTAMFAGSVLSAIAPNWKANVSSRSVKSKSSEEPDCCALLCQLRDYVYACHHQLEFLKAQCKRDKLSGGWQNCNYGSEVSPTNSPLHAFLTDGWDCDFKTHPFDPCNLCLKSRIRMGFRMEDLPNKSQSGSTLSTILTPSCGGSDPLLTLSSYLNCLTRRTPRTTGELVSFFHNFGIELHGYASESLSPLGTAITKSHTDCPEWDCLGDSDLGTVRGIRGSESLISKHNSKHDIDHPRTLSTLVGCGSDPDNCHPHCSPITYRAYALYSQRFAHTYLSWTVYLPDRLRESLEKLHHDLKKHDYAKCSSLYLCSTALPLLYLHGFTPPEVGPQTSITCLDVIGRLKEIVNGKPIADLISAMDDFLYNIREPFIYTIVALWSTALLIFANTMLYRLDVLHIRSHLIRTKASHVIDVKALLTKGRNMLSLYKDVDYFDEDPIGQLSY</sequence>
<dbReference type="Proteomes" id="UP000033188">
    <property type="component" value="Chromosome 3"/>
</dbReference>
<keyword evidence="2" id="KW-0812">Transmembrane</keyword>
<organism evidence="3 4">
    <name type="scientific">Babesia bigemina</name>
    <dbReference type="NCBI Taxonomy" id="5866"/>
    <lineage>
        <taxon>Eukaryota</taxon>
        <taxon>Sar</taxon>
        <taxon>Alveolata</taxon>
        <taxon>Apicomplexa</taxon>
        <taxon>Aconoidasida</taxon>
        <taxon>Piroplasmida</taxon>
        <taxon>Babesiidae</taxon>
        <taxon>Babesia</taxon>
    </lineage>
</organism>
<feature type="region of interest" description="Disordered" evidence="1">
    <location>
        <begin position="390"/>
        <end position="616"/>
    </location>
</feature>
<dbReference type="KEGG" id="bbig:BBBOND_0308790"/>
<feature type="compositionally biased region" description="Polar residues" evidence="1">
    <location>
        <begin position="433"/>
        <end position="462"/>
    </location>
</feature>
<evidence type="ECO:0000313" key="3">
    <source>
        <dbReference type="EMBL" id="CDR96976.1"/>
    </source>
</evidence>
<feature type="region of interest" description="Disordered" evidence="1">
    <location>
        <begin position="655"/>
        <end position="699"/>
    </location>
</feature>
<evidence type="ECO:0008006" key="5">
    <source>
        <dbReference type="Google" id="ProtNLM"/>
    </source>
</evidence>
<dbReference type="VEuPathDB" id="PiroplasmaDB:BBBOND_0308790"/>
<evidence type="ECO:0000313" key="4">
    <source>
        <dbReference type="Proteomes" id="UP000033188"/>
    </source>
</evidence>
<feature type="compositionally biased region" description="Polar residues" evidence="1">
    <location>
        <begin position="655"/>
        <end position="681"/>
    </location>
</feature>
<keyword evidence="2" id="KW-0472">Membrane</keyword>
<dbReference type="GeneID" id="24565517"/>
<proteinExistence type="predicted"/>
<keyword evidence="4" id="KW-1185">Reference proteome</keyword>
<keyword evidence="2" id="KW-1133">Transmembrane helix</keyword>
<protein>
    <recommendedName>
        <fullName evidence="5">Ribosome-binding protein 1</fullName>
    </recommendedName>
</protein>
<dbReference type="STRING" id="5866.A0A061D8E9"/>
<evidence type="ECO:0000256" key="2">
    <source>
        <dbReference type="SAM" id="Phobius"/>
    </source>
</evidence>
<dbReference type="RefSeq" id="XP_012769162.1">
    <property type="nucleotide sequence ID" value="XM_012913708.1"/>
</dbReference>
<dbReference type="OrthoDB" id="365890at2759"/>
<feature type="compositionally biased region" description="Gly residues" evidence="1">
    <location>
        <begin position="526"/>
        <end position="537"/>
    </location>
</feature>
<dbReference type="EMBL" id="LK391709">
    <property type="protein sequence ID" value="CDR96976.1"/>
    <property type="molecule type" value="Genomic_DNA"/>
</dbReference>
<feature type="compositionally biased region" description="Basic and acidic residues" evidence="1">
    <location>
        <begin position="583"/>
        <end position="596"/>
    </location>
</feature>
<reference evidence="4" key="1">
    <citation type="journal article" date="2014" name="Nucleic Acids Res.">
        <title>The evolutionary dynamics of variant antigen genes in Babesia reveal a history of genomic innovation underlying host-parasite interaction.</title>
        <authorList>
            <person name="Jackson A.P."/>
            <person name="Otto T.D."/>
            <person name="Darby A."/>
            <person name="Ramaprasad A."/>
            <person name="Xia D."/>
            <person name="Echaide I.E."/>
            <person name="Farber M."/>
            <person name="Gahlot S."/>
            <person name="Gamble J."/>
            <person name="Gupta D."/>
            <person name="Gupta Y."/>
            <person name="Jackson L."/>
            <person name="Malandrin L."/>
            <person name="Malas T.B."/>
            <person name="Moussa E."/>
            <person name="Nair M."/>
            <person name="Reid A.J."/>
            <person name="Sanders M."/>
            <person name="Sharma J."/>
            <person name="Tracey A."/>
            <person name="Quail M.A."/>
            <person name="Weir W."/>
            <person name="Wastling J.M."/>
            <person name="Hall N."/>
            <person name="Willadsen P."/>
            <person name="Lingelbach K."/>
            <person name="Shiels B."/>
            <person name="Tait A."/>
            <person name="Berriman M."/>
            <person name="Allred D.R."/>
            <person name="Pain A."/>
        </authorList>
    </citation>
    <scope>NUCLEOTIDE SEQUENCE [LARGE SCALE GENOMIC DNA]</scope>
    <source>
        <strain evidence="4">Bond</strain>
    </source>
</reference>
<feature type="compositionally biased region" description="Pro residues" evidence="1">
    <location>
        <begin position="500"/>
        <end position="518"/>
    </location>
</feature>
<accession>A0A061D8E9</accession>